<proteinExistence type="predicted"/>
<name>A0A9N9K530_9GLOM</name>
<accession>A0A9N9K530</accession>
<comment type="caution">
    <text evidence="1">The sequence shown here is derived from an EMBL/GenBank/DDBJ whole genome shotgun (WGS) entry which is preliminary data.</text>
</comment>
<dbReference type="EMBL" id="CAJVPY010046440">
    <property type="protein sequence ID" value="CAG8810519.1"/>
    <property type="molecule type" value="Genomic_DNA"/>
</dbReference>
<keyword evidence="2" id="KW-1185">Reference proteome</keyword>
<evidence type="ECO:0000313" key="2">
    <source>
        <dbReference type="Proteomes" id="UP000789405"/>
    </source>
</evidence>
<evidence type="ECO:0000313" key="1">
    <source>
        <dbReference type="EMBL" id="CAG8810519.1"/>
    </source>
</evidence>
<dbReference type="AlphaFoldDB" id="A0A9N9K530"/>
<organism evidence="1 2">
    <name type="scientific">Dentiscutata erythropus</name>
    <dbReference type="NCBI Taxonomy" id="1348616"/>
    <lineage>
        <taxon>Eukaryota</taxon>
        <taxon>Fungi</taxon>
        <taxon>Fungi incertae sedis</taxon>
        <taxon>Mucoromycota</taxon>
        <taxon>Glomeromycotina</taxon>
        <taxon>Glomeromycetes</taxon>
        <taxon>Diversisporales</taxon>
        <taxon>Gigasporaceae</taxon>
        <taxon>Dentiscutata</taxon>
    </lineage>
</organism>
<gene>
    <name evidence="1" type="ORF">DERYTH_LOCUS25315</name>
</gene>
<protein>
    <submittedName>
        <fullName evidence="1">2203_t:CDS:1</fullName>
    </submittedName>
</protein>
<sequence>VPDCDKCEQATAVTCSPTCVPNGDHLIQEHVTPNIPPILD</sequence>
<reference evidence="1" key="1">
    <citation type="submission" date="2021-06" db="EMBL/GenBank/DDBJ databases">
        <authorList>
            <person name="Kallberg Y."/>
            <person name="Tangrot J."/>
            <person name="Rosling A."/>
        </authorList>
    </citation>
    <scope>NUCLEOTIDE SEQUENCE</scope>
    <source>
        <strain evidence="1">MA453B</strain>
    </source>
</reference>
<dbReference type="Proteomes" id="UP000789405">
    <property type="component" value="Unassembled WGS sequence"/>
</dbReference>
<feature type="non-terminal residue" evidence="1">
    <location>
        <position position="1"/>
    </location>
</feature>